<dbReference type="InterPro" id="IPR050908">
    <property type="entry name" value="SmbC-like"/>
</dbReference>
<dbReference type="RefSeq" id="WP_120238384.1">
    <property type="nucleotide sequence ID" value="NZ_RAPQ01000008.1"/>
</dbReference>
<dbReference type="GO" id="GO:0043565">
    <property type="term" value="F:sequence-specific DNA binding"/>
    <property type="evidence" value="ECO:0007669"/>
    <property type="project" value="InterPro"/>
</dbReference>
<dbReference type="AlphaFoldDB" id="A0A419X6Y8"/>
<dbReference type="SMART" id="SM00871">
    <property type="entry name" value="AraC_E_bind"/>
    <property type="match status" value="1"/>
</dbReference>
<gene>
    <name evidence="4" type="ORF">BXY64_0502</name>
</gene>
<dbReference type="SUPFAM" id="SSF55136">
    <property type="entry name" value="Probable bacterial effector-binding domain"/>
    <property type="match status" value="1"/>
</dbReference>
<dbReference type="Gene3D" id="1.10.10.60">
    <property type="entry name" value="Homeodomain-like"/>
    <property type="match status" value="2"/>
</dbReference>
<dbReference type="InterPro" id="IPR029442">
    <property type="entry name" value="GyrI-like"/>
</dbReference>
<dbReference type="InterPro" id="IPR018060">
    <property type="entry name" value="HTH_AraC"/>
</dbReference>
<dbReference type="InterPro" id="IPR010499">
    <property type="entry name" value="AraC_E-bd"/>
</dbReference>
<dbReference type="Gene3D" id="3.20.80.10">
    <property type="entry name" value="Regulatory factor, effector binding domain"/>
    <property type="match status" value="1"/>
</dbReference>
<evidence type="ECO:0000259" key="3">
    <source>
        <dbReference type="PROSITE" id="PS01124"/>
    </source>
</evidence>
<evidence type="ECO:0000256" key="1">
    <source>
        <dbReference type="ARBA" id="ARBA00023015"/>
    </source>
</evidence>
<dbReference type="PANTHER" id="PTHR40055:SF1">
    <property type="entry name" value="TRANSCRIPTIONAL REGULATOR YGIV-RELATED"/>
    <property type="match status" value="1"/>
</dbReference>
<organism evidence="4 5">
    <name type="scientific">Marinifilum flexuosum</name>
    <dbReference type="NCBI Taxonomy" id="1117708"/>
    <lineage>
        <taxon>Bacteria</taxon>
        <taxon>Pseudomonadati</taxon>
        <taxon>Bacteroidota</taxon>
        <taxon>Bacteroidia</taxon>
        <taxon>Marinilabiliales</taxon>
        <taxon>Marinifilaceae</taxon>
    </lineage>
</organism>
<keyword evidence="1" id="KW-0805">Transcription regulation</keyword>
<dbReference type="EMBL" id="RAPQ01000008">
    <property type="protein sequence ID" value="RKE03497.1"/>
    <property type="molecule type" value="Genomic_DNA"/>
</dbReference>
<keyword evidence="5" id="KW-1185">Reference proteome</keyword>
<dbReference type="GO" id="GO:0003700">
    <property type="term" value="F:DNA-binding transcription factor activity"/>
    <property type="evidence" value="ECO:0007669"/>
    <property type="project" value="InterPro"/>
</dbReference>
<protein>
    <submittedName>
        <fullName evidence="4">AraC family transcriptional regulator</fullName>
    </submittedName>
</protein>
<dbReference type="Pfam" id="PF06445">
    <property type="entry name" value="GyrI-like"/>
    <property type="match status" value="1"/>
</dbReference>
<dbReference type="InterPro" id="IPR011256">
    <property type="entry name" value="Reg_factor_effector_dom_sf"/>
</dbReference>
<reference evidence="4 5" key="1">
    <citation type="submission" date="2018-09" db="EMBL/GenBank/DDBJ databases">
        <title>Genomic Encyclopedia of Archaeal and Bacterial Type Strains, Phase II (KMG-II): from individual species to whole genera.</title>
        <authorList>
            <person name="Goeker M."/>
        </authorList>
    </citation>
    <scope>NUCLEOTIDE SEQUENCE [LARGE SCALE GENOMIC DNA]</scope>
    <source>
        <strain evidence="4 5">DSM 21950</strain>
    </source>
</reference>
<evidence type="ECO:0000313" key="4">
    <source>
        <dbReference type="EMBL" id="RKE03497.1"/>
    </source>
</evidence>
<dbReference type="InterPro" id="IPR009057">
    <property type="entry name" value="Homeodomain-like_sf"/>
</dbReference>
<evidence type="ECO:0000313" key="5">
    <source>
        <dbReference type="Proteomes" id="UP000284531"/>
    </source>
</evidence>
<dbReference type="SUPFAM" id="SSF46689">
    <property type="entry name" value="Homeodomain-like"/>
    <property type="match status" value="2"/>
</dbReference>
<feature type="domain" description="HTH araC/xylS-type" evidence="3">
    <location>
        <begin position="13"/>
        <end position="112"/>
    </location>
</feature>
<evidence type="ECO:0000256" key="2">
    <source>
        <dbReference type="ARBA" id="ARBA00023163"/>
    </source>
</evidence>
<dbReference type="Pfam" id="PF12833">
    <property type="entry name" value="HTH_18"/>
    <property type="match status" value="1"/>
</dbReference>
<keyword evidence="2" id="KW-0804">Transcription</keyword>
<proteinExistence type="predicted"/>
<dbReference type="Proteomes" id="UP000284531">
    <property type="component" value="Unassembled WGS sequence"/>
</dbReference>
<name>A0A419X6Y8_9BACT</name>
<dbReference type="SMART" id="SM00342">
    <property type="entry name" value="HTH_ARAC"/>
    <property type="match status" value="1"/>
</dbReference>
<dbReference type="PROSITE" id="PS01124">
    <property type="entry name" value="HTH_ARAC_FAMILY_2"/>
    <property type="match status" value="1"/>
</dbReference>
<comment type="caution">
    <text evidence="4">The sequence shown here is derived from an EMBL/GenBank/DDBJ whole genome shotgun (WGS) entry which is preliminary data.</text>
</comment>
<accession>A0A419X6Y8</accession>
<dbReference type="PANTHER" id="PTHR40055">
    <property type="entry name" value="TRANSCRIPTIONAL REGULATOR YGIV-RELATED"/>
    <property type="match status" value="1"/>
</dbReference>
<sequence>MNKHQKEYIHRINRVLDYIESHIDQELSLETLAEIANFSPFHFHRIFSAFTGETINGFVRRIRLEKAGSMLITYKEKTVSEIAYACGFQSASVFCRSFKSRFKMSAQEFRENWEPINSKNCQSDRKNGKILTENQTYVCDVELLKMSQMKSKIEIKEMPAMDLIYCRHVGEYHLIVNAYEKLRKWAEPRGLFRPNTKAVTVYHDDPKVTEQDNMRQSASILLDHPVKAEGEFGNLSIPGGKYVVGSFTISATEFKEAWDAVCIWLSESGYEPTDACPYELYHESEPPEKFVVDICIPVKPM</sequence>
<dbReference type="OrthoDB" id="2569619at2"/>